<feature type="binding site" evidence="19">
    <location>
        <position position="97"/>
    </location>
    <ligand>
        <name>substrate</name>
    </ligand>
</feature>
<feature type="binding site" evidence="19">
    <location>
        <position position="313"/>
    </location>
    <ligand>
        <name>substrate</name>
    </ligand>
</feature>
<keyword evidence="10 18" id="KW-0663">Pyridoxal phosphate</keyword>
<feature type="modified residue" description="N6-(pyridoxal phosphate)lysine" evidence="20">
    <location>
        <position position="283"/>
    </location>
</feature>
<comment type="function">
    <text evidence="2 18">Converts O-phosphoseryl-tRNA(Sec) to selenocysteinyl-tRNA(Sec) required for selenoprotein biosynthesis.</text>
</comment>
<evidence type="ECO:0000256" key="9">
    <source>
        <dbReference type="ARBA" id="ARBA00022884"/>
    </source>
</evidence>
<evidence type="ECO:0000313" key="21">
    <source>
        <dbReference type="Ensembl" id="ENSCSAVP00000005150.1"/>
    </source>
</evidence>
<feature type="binding site" evidence="19">
    <location>
        <position position="462"/>
    </location>
    <ligand>
        <name>tRNA</name>
        <dbReference type="ChEBI" id="CHEBI:17843"/>
    </ligand>
</feature>
<dbReference type="Proteomes" id="UP000007875">
    <property type="component" value="Unassembled WGS sequence"/>
</dbReference>
<evidence type="ECO:0000256" key="3">
    <source>
        <dbReference type="ARBA" id="ARBA00004822"/>
    </source>
</evidence>
<evidence type="ECO:0000256" key="7">
    <source>
        <dbReference type="ARBA" id="ARBA00022555"/>
    </source>
</evidence>
<dbReference type="NCBIfam" id="TIGR03531">
    <property type="entry name" value="selenium_SpcS"/>
    <property type="match status" value="1"/>
</dbReference>
<evidence type="ECO:0000256" key="20">
    <source>
        <dbReference type="PIRSR" id="PIRSR017689-50"/>
    </source>
</evidence>
<evidence type="ECO:0000256" key="8">
    <source>
        <dbReference type="ARBA" id="ARBA00022679"/>
    </source>
</evidence>
<keyword evidence="11 18" id="KW-0648">Protein biosynthesis</keyword>
<dbReference type="FunCoup" id="H2YIK1">
    <property type="interactions" value="52"/>
</dbReference>
<feature type="binding site" evidence="19">
    <location>
        <position position="98"/>
    </location>
    <ligand>
        <name>substrate</name>
    </ligand>
</feature>
<feature type="site" description="May act as a substrate filter by repelling compounds with a negatively charged alpha-carboxylate" evidence="20">
    <location>
        <position position="74"/>
    </location>
</feature>
<evidence type="ECO:0000256" key="13">
    <source>
        <dbReference type="ARBA" id="ARBA00026053"/>
    </source>
</evidence>
<dbReference type="SUPFAM" id="SSF53383">
    <property type="entry name" value="PLP-dependent transferases"/>
    <property type="match status" value="1"/>
</dbReference>
<dbReference type="GO" id="GO:0001514">
    <property type="term" value="P:selenocysteine incorporation"/>
    <property type="evidence" value="ECO:0007669"/>
    <property type="project" value="TreeGrafter"/>
</dbReference>
<dbReference type="InterPro" id="IPR008829">
    <property type="entry name" value="SepSecS/SepCysS"/>
</dbReference>
<proteinExistence type="inferred from homology"/>
<protein>
    <recommendedName>
        <fullName evidence="6 18">O-phosphoseryl-tRNA(Sec) selenium transferase</fullName>
        <ecNumber evidence="5 18">2.9.1.2</ecNumber>
    </recommendedName>
    <alternativeName>
        <fullName evidence="14 18">Selenocysteine synthase</fullName>
    </alternativeName>
    <alternativeName>
        <fullName evidence="15 18">Selenocysteinyl-tRNA(Sec) synthase</fullName>
    </alternativeName>
    <alternativeName>
        <fullName evidence="16 18">Sep-tRNA:Sec-tRNA synthase</fullName>
    </alternativeName>
</protein>
<keyword evidence="22" id="KW-1185">Reference proteome</keyword>
<dbReference type="GO" id="GO:0098621">
    <property type="term" value="F:O-phosphoseryl-tRNA(Sec) selenium transferase activity"/>
    <property type="evidence" value="ECO:0007669"/>
    <property type="project" value="UniProtKB-EC"/>
</dbReference>
<dbReference type="Gene3D" id="3.40.640.10">
    <property type="entry name" value="Type I PLP-dependent aspartate aminotransferase-like (Major domain)"/>
    <property type="match status" value="1"/>
</dbReference>
<keyword evidence="18" id="KW-0963">Cytoplasm</keyword>
<dbReference type="GO" id="GO:0000049">
    <property type="term" value="F:tRNA binding"/>
    <property type="evidence" value="ECO:0007669"/>
    <property type="project" value="UniProtKB-UniRule"/>
</dbReference>
<comment type="subcellular location">
    <subcellularLocation>
        <location evidence="18">Cytoplasm</location>
    </subcellularLocation>
</comment>
<evidence type="ECO:0000256" key="17">
    <source>
        <dbReference type="ARBA" id="ARBA00048808"/>
    </source>
</evidence>
<dbReference type="InterPro" id="IPR015421">
    <property type="entry name" value="PyrdxlP-dep_Trfase_major"/>
</dbReference>
<evidence type="ECO:0000313" key="22">
    <source>
        <dbReference type="Proteomes" id="UP000007875"/>
    </source>
</evidence>
<dbReference type="UniPathway" id="UPA00906">
    <property type="reaction ID" value="UER00898"/>
</dbReference>
<dbReference type="eggNOG" id="KOG3843">
    <property type="taxonomic scope" value="Eukaryota"/>
</dbReference>
<feature type="binding site" evidence="19">
    <location>
        <position position="270"/>
    </location>
    <ligand>
        <name>tRNA</name>
        <dbReference type="ChEBI" id="CHEBI:17843"/>
    </ligand>
</feature>
<dbReference type="InterPro" id="IPR019872">
    <property type="entry name" value="Sec-tRNA_Se_transferase"/>
</dbReference>
<evidence type="ECO:0000256" key="6">
    <source>
        <dbReference type="ARBA" id="ARBA00021963"/>
    </source>
</evidence>
<dbReference type="STRING" id="51511.ENSCSAVP00000005150"/>
<evidence type="ECO:0000256" key="18">
    <source>
        <dbReference type="PIRNR" id="PIRNR017689"/>
    </source>
</evidence>
<dbReference type="PANTHER" id="PTHR12944">
    <property type="entry name" value="SOLUBLE LIVER ANTIGEN/LIVER PANCREAS ANTIGEN"/>
    <property type="match status" value="1"/>
</dbReference>
<keyword evidence="8 18" id="KW-0808">Transferase</keyword>
<comment type="pathway">
    <text evidence="3 18">Aminoacyl-tRNA biosynthesis; selenocysteinyl-tRNA(Sec) biosynthesis; selenocysteinyl-tRNA(Sec) from L-seryl-tRNA(Sec) (archaeal/eukaryal route): step 2/2.</text>
</comment>
<feature type="binding site" evidence="19">
    <location>
        <position position="105"/>
    </location>
    <ligand>
        <name>substrate</name>
    </ligand>
</feature>
<dbReference type="PIRSF" id="PIRSF017689">
    <property type="entry name" value="SepSecS"/>
    <property type="match status" value="1"/>
</dbReference>
<evidence type="ECO:0000256" key="2">
    <source>
        <dbReference type="ARBA" id="ARBA00002552"/>
    </source>
</evidence>
<organism evidence="21 22">
    <name type="scientific">Ciona savignyi</name>
    <name type="common">Pacific transparent sea squirt</name>
    <dbReference type="NCBI Taxonomy" id="51511"/>
    <lineage>
        <taxon>Eukaryota</taxon>
        <taxon>Metazoa</taxon>
        <taxon>Chordata</taxon>
        <taxon>Tunicata</taxon>
        <taxon>Ascidiacea</taxon>
        <taxon>Phlebobranchia</taxon>
        <taxon>Cionidae</taxon>
        <taxon>Ciona</taxon>
    </lineage>
</organism>
<dbReference type="AlphaFoldDB" id="H2YIK1"/>
<dbReference type="OMA" id="MSHANDY"/>
<evidence type="ECO:0000256" key="14">
    <source>
        <dbReference type="ARBA" id="ARBA00030669"/>
    </source>
</evidence>
<dbReference type="Pfam" id="PF05889">
    <property type="entry name" value="SepSecS"/>
    <property type="match status" value="1"/>
</dbReference>
<feature type="binding site" evidence="19">
    <location>
        <position position="75"/>
    </location>
    <ligand>
        <name>pyridoxal 5'-phosphate</name>
        <dbReference type="ChEBI" id="CHEBI:597326"/>
    </ligand>
</feature>
<reference evidence="21" key="3">
    <citation type="submission" date="2025-09" db="UniProtKB">
        <authorList>
            <consortium name="Ensembl"/>
        </authorList>
    </citation>
    <scope>IDENTIFICATION</scope>
</reference>
<comment type="cofactor">
    <cofactor evidence="1 18 20">
        <name>pyridoxal 5'-phosphate</name>
        <dbReference type="ChEBI" id="CHEBI:597326"/>
    </cofactor>
</comment>
<comment type="subunit">
    <text evidence="13">Homotetramer formed by a catalytic dimer and a non-catalytic dimer serving as a binding platform that orients tRNASec for catalysis. Each tetramer binds the CCA ends of two tRNAs which point to the active sites of the catalytic dimer.</text>
</comment>
<evidence type="ECO:0000256" key="12">
    <source>
        <dbReference type="ARBA" id="ARBA00023266"/>
    </source>
</evidence>
<dbReference type="PANTHER" id="PTHR12944:SF2">
    <property type="entry name" value="O-PHOSPHOSERYL-TRNA(SEC) SELENIUM TRANSFERASE"/>
    <property type="match status" value="1"/>
</dbReference>
<name>H2YIK1_CIOSA</name>
<evidence type="ECO:0000256" key="11">
    <source>
        <dbReference type="ARBA" id="ARBA00022917"/>
    </source>
</evidence>
<dbReference type="InterPro" id="IPR015424">
    <property type="entry name" value="PyrdxlP-dep_Trfase"/>
</dbReference>
<dbReference type="Ensembl" id="ENSCSAVT00000005221.1">
    <property type="protein sequence ID" value="ENSCSAVP00000005150.1"/>
    <property type="gene ID" value="ENSCSAVG00000003077.1"/>
</dbReference>
<keyword evidence="12 18" id="KW-0711">Selenium</keyword>
<evidence type="ECO:0000256" key="1">
    <source>
        <dbReference type="ARBA" id="ARBA00001933"/>
    </source>
</evidence>
<dbReference type="GeneTree" id="ENSGT00390000007332"/>
<feature type="binding site" evidence="19">
    <location>
        <position position="397"/>
    </location>
    <ligand>
        <name>tRNA</name>
        <dbReference type="ChEBI" id="CHEBI:17843"/>
    </ligand>
</feature>
<keyword evidence="7 18" id="KW-0820">tRNA-binding</keyword>
<keyword evidence="9 18" id="KW-0694">RNA-binding</keyword>
<evidence type="ECO:0000256" key="4">
    <source>
        <dbReference type="ARBA" id="ARBA00007037"/>
    </source>
</evidence>
<comment type="catalytic activity">
    <reaction evidence="17 18">
        <text>O-phospho-L-seryl-tRNA(Sec) + selenophosphate + H2O = L-selenocysteinyl-tRNA(Sec) + 2 phosphate</text>
        <dbReference type="Rhea" id="RHEA:25041"/>
        <dbReference type="Rhea" id="RHEA-COMP:9743"/>
        <dbReference type="Rhea" id="RHEA-COMP:9947"/>
        <dbReference type="ChEBI" id="CHEBI:15377"/>
        <dbReference type="ChEBI" id="CHEBI:16144"/>
        <dbReference type="ChEBI" id="CHEBI:43474"/>
        <dbReference type="ChEBI" id="CHEBI:78551"/>
        <dbReference type="ChEBI" id="CHEBI:78573"/>
        <dbReference type="EC" id="2.9.1.2"/>
    </reaction>
</comment>
<accession>H2YIK1</accession>
<comment type="similarity">
    <text evidence="4 18">Belongs to the SepSecS family.</text>
</comment>
<reference evidence="21" key="2">
    <citation type="submission" date="2025-08" db="UniProtKB">
        <authorList>
            <consortium name="Ensembl"/>
        </authorList>
    </citation>
    <scope>IDENTIFICATION</scope>
</reference>
<evidence type="ECO:0000256" key="19">
    <source>
        <dbReference type="PIRSR" id="PIRSR017689-1"/>
    </source>
</evidence>
<sequence length="489" mass="54116">MEASHLEKCLNLVPQSYISQGQQFRASRSNLVRILLEKQKLPEESWNDELIEFLLSELAQLDSNNALGNCGAGEREGRVYSGLVARRNYRLVHGVGRSGDVTAVQPKAVGSSILNQLCTKLTLDFIRIVGARNAKSCIIVPMATGMTLLLCFLALRKRRRGAKFIIWPRIDQKSCFKSMMSSGFEPIIIENQSDGDELRTNVTEIMESIKRVGAENVVCIHSTTSCFAPRVPDRLEIATICKTHNIPHIVNNAYGLQSSKCMHLLQQAARVGRVDAFVQSCDKNFMVPVGGAVVASFHDDGFLSEVAGSYAGRGSAAPTIDLTITLLDMGVAGVKMLLRQRKENYEYLRDEMRKIAEKQNERLLETPHNPISMAMTLSSIPGRDSDITKLGSMLFTRRITGARVVVRSTEKSIEGHVFTGYGSHSNHYPHCYITVAAAIGMKRSECDVIVKCIDKCMTSLKKISPHKGSLSCNNDELSHIEDDVTNHDV</sequence>
<evidence type="ECO:0000256" key="15">
    <source>
        <dbReference type="ARBA" id="ARBA00032048"/>
    </source>
</evidence>
<dbReference type="EC" id="2.9.1.2" evidence="5 18"/>
<reference evidence="22" key="1">
    <citation type="submission" date="2003-08" db="EMBL/GenBank/DDBJ databases">
        <authorList>
            <person name="Birren B."/>
            <person name="Nusbaum C."/>
            <person name="Abebe A."/>
            <person name="Abouelleil A."/>
            <person name="Adekoya E."/>
            <person name="Ait-zahra M."/>
            <person name="Allen N."/>
            <person name="Allen T."/>
            <person name="An P."/>
            <person name="Anderson M."/>
            <person name="Anderson S."/>
            <person name="Arachchi H."/>
            <person name="Armbruster J."/>
            <person name="Bachantsang P."/>
            <person name="Baldwin J."/>
            <person name="Barry A."/>
            <person name="Bayul T."/>
            <person name="Blitshsteyn B."/>
            <person name="Bloom T."/>
            <person name="Blye J."/>
            <person name="Boguslavskiy L."/>
            <person name="Borowsky M."/>
            <person name="Boukhgalter B."/>
            <person name="Brunache A."/>
            <person name="Butler J."/>
            <person name="Calixte N."/>
            <person name="Calvo S."/>
            <person name="Camarata J."/>
            <person name="Campo K."/>
            <person name="Chang J."/>
            <person name="Cheshatsang Y."/>
            <person name="Citroen M."/>
            <person name="Collymore A."/>
            <person name="Considine T."/>
            <person name="Cook A."/>
            <person name="Cooke P."/>
            <person name="Corum B."/>
            <person name="Cuomo C."/>
            <person name="David R."/>
            <person name="Dawoe T."/>
            <person name="Degray S."/>
            <person name="Dodge S."/>
            <person name="Dooley K."/>
            <person name="Dorje P."/>
            <person name="Dorjee K."/>
            <person name="Dorris L."/>
            <person name="Duffey N."/>
            <person name="Dupes A."/>
            <person name="Elkins T."/>
            <person name="Engels R."/>
            <person name="Erickson J."/>
            <person name="Farina A."/>
            <person name="Faro S."/>
            <person name="Ferreira P."/>
            <person name="Fischer H."/>
            <person name="Fitzgerald M."/>
            <person name="Foley K."/>
            <person name="Gage D."/>
            <person name="Galagan J."/>
            <person name="Gearin G."/>
            <person name="Gnerre S."/>
            <person name="Gnirke A."/>
            <person name="Goyette A."/>
            <person name="Graham J."/>
            <person name="Grandbois E."/>
            <person name="Gyaltsen K."/>
            <person name="Hafez N."/>
            <person name="Hagopian D."/>
            <person name="Hagos B."/>
            <person name="Hall J."/>
            <person name="Hatcher B."/>
            <person name="Heller A."/>
            <person name="Higgins H."/>
            <person name="Honan T."/>
            <person name="Horn A."/>
            <person name="Houde N."/>
            <person name="Hughes L."/>
            <person name="Hulme W."/>
            <person name="Husby E."/>
            <person name="Iliev I."/>
            <person name="Jaffe D."/>
            <person name="Jones C."/>
            <person name="Kamal M."/>
            <person name="Kamat A."/>
            <person name="Kamvysselis M."/>
            <person name="Karlsson E."/>
            <person name="Kells C."/>
            <person name="Kieu A."/>
            <person name="Kisner P."/>
            <person name="Kodira C."/>
            <person name="Kulbokas E."/>
            <person name="Labutti K."/>
            <person name="Lama D."/>
            <person name="Landers T."/>
            <person name="Leger J."/>
            <person name="Levine S."/>
            <person name="Lewis D."/>
            <person name="Lewis T."/>
            <person name="Lindblad-toh K."/>
            <person name="Liu X."/>
            <person name="Lokyitsang T."/>
            <person name="Lokyitsang Y."/>
            <person name="Lucien O."/>
            <person name="Lui A."/>
            <person name="Ma L.J."/>
            <person name="Mabbitt R."/>
            <person name="Macdonald J."/>
            <person name="Maclean C."/>
            <person name="Major J."/>
            <person name="Manning J."/>
            <person name="Marabella R."/>
            <person name="Maru K."/>
            <person name="Matthews C."/>
            <person name="Mauceli E."/>
            <person name="Mccarthy M."/>
            <person name="Mcdonough S."/>
            <person name="Mcghee T."/>
            <person name="Meldrim J."/>
            <person name="Meneus L."/>
            <person name="Mesirov J."/>
            <person name="Mihalev A."/>
            <person name="Mihova T."/>
            <person name="Mikkelsen T."/>
            <person name="Mlenga V."/>
            <person name="Moru K."/>
            <person name="Mozes J."/>
            <person name="Mulrain L."/>
            <person name="Munson G."/>
            <person name="Naylor J."/>
            <person name="Newes C."/>
            <person name="Nguyen C."/>
            <person name="Nguyen N."/>
            <person name="Nguyen T."/>
            <person name="Nicol R."/>
            <person name="Nielsen C."/>
            <person name="Nizzari M."/>
            <person name="Norbu C."/>
            <person name="Norbu N."/>
            <person name="O'donnell P."/>
            <person name="Okoawo O."/>
            <person name="O'leary S."/>
            <person name="Omotosho B."/>
            <person name="O'neill K."/>
            <person name="Osman S."/>
            <person name="Parker S."/>
            <person name="Perrin D."/>
            <person name="Phunkhang P."/>
            <person name="Piqani B."/>
            <person name="Purcell S."/>
            <person name="Rachupka T."/>
            <person name="Ramasamy U."/>
            <person name="Rameau R."/>
            <person name="Ray V."/>
            <person name="Raymond C."/>
            <person name="Retta R."/>
            <person name="Richardson S."/>
            <person name="Rise C."/>
            <person name="Rodriguez J."/>
            <person name="Rogers J."/>
            <person name="Rogov P."/>
            <person name="Rutman M."/>
            <person name="Schupbach R."/>
            <person name="Seaman C."/>
            <person name="Settipalli S."/>
            <person name="Sharpe T."/>
            <person name="Sheridan J."/>
            <person name="Sherpa N."/>
            <person name="Shi J."/>
            <person name="Smirnov S."/>
            <person name="Smith C."/>
            <person name="Sougnez C."/>
            <person name="Spencer B."/>
            <person name="Stalker J."/>
            <person name="Stange-thomann N."/>
            <person name="Stavropoulos S."/>
            <person name="Stetson K."/>
            <person name="Stone C."/>
            <person name="Stone S."/>
            <person name="Stubbs M."/>
            <person name="Talamas J."/>
            <person name="Tchuinga P."/>
            <person name="Tenzing P."/>
            <person name="Tesfaye S."/>
            <person name="Theodore J."/>
            <person name="Thoulutsang Y."/>
            <person name="Topham K."/>
            <person name="Towey S."/>
            <person name="Tsamla T."/>
            <person name="Tsomo N."/>
            <person name="Vallee D."/>
            <person name="Vassiliev H."/>
            <person name="Venkataraman V."/>
            <person name="Vinson J."/>
            <person name="Vo A."/>
            <person name="Wade C."/>
            <person name="Wang S."/>
            <person name="Wangchuk T."/>
            <person name="Wangdi T."/>
            <person name="Whittaker C."/>
            <person name="Wilkinson J."/>
            <person name="Wu Y."/>
            <person name="Wyman D."/>
            <person name="Yadav S."/>
            <person name="Yang S."/>
            <person name="Yang X."/>
            <person name="Yeager S."/>
            <person name="Yee E."/>
            <person name="Young G."/>
            <person name="Zainoun J."/>
            <person name="Zembeck L."/>
            <person name="Zimmer A."/>
            <person name="Zody M."/>
            <person name="Lander E."/>
        </authorList>
    </citation>
    <scope>NUCLEOTIDE SEQUENCE [LARGE SCALE GENOMIC DNA]</scope>
</reference>
<evidence type="ECO:0000256" key="5">
    <source>
        <dbReference type="ARBA" id="ARBA00012464"/>
    </source>
</evidence>
<evidence type="ECO:0000256" key="16">
    <source>
        <dbReference type="ARBA" id="ARBA00032693"/>
    </source>
</evidence>
<evidence type="ECO:0000256" key="10">
    <source>
        <dbReference type="ARBA" id="ARBA00022898"/>
    </source>
</evidence>
<dbReference type="GO" id="GO:0005737">
    <property type="term" value="C:cytoplasm"/>
    <property type="evidence" value="ECO:0007669"/>
    <property type="project" value="UniProtKB-SubCell"/>
</dbReference>
<dbReference type="InParanoid" id="H2YIK1"/>
<dbReference type="GO" id="GO:0001717">
    <property type="term" value="P:conversion of seryl-tRNAsec to selenocys-tRNAsec"/>
    <property type="evidence" value="ECO:0007669"/>
    <property type="project" value="UniProtKB-UniRule"/>
</dbReference>